<comment type="caution">
    <text evidence="1">The sequence shown here is derived from an EMBL/GenBank/DDBJ whole genome shotgun (WGS) entry which is preliminary data.</text>
</comment>
<dbReference type="Proteomes" id="UP000342300">
    <property type="component" value="Unassembled WGS sequence"/>
</dbReference>
<protein>
    <submittedName>
        <fullName evidence="1">Uncharacterized protein</fullName>
    </submittedName>
</protein>
<gene>
    <name evidence="1" type="ORF">CRU78_21005</name>
</gene>
<dbReference type="AlphaFoldDB" id="A0A6A7RZR9"/>
<evidence type="ECO:0000313" key="1">
    <source>
        <dbReference type="EMBL" id="MQM32829.1"/>
    </source>
</evidence>
<reference evidence="1 2" key="1">
    <citation type="submission" date="2017-09" db="EMBL/GenBank/DDBJ databases">
        <title>Metagenomic Analysis Reveals Denitrifying Candidatus Accumulibacter and Flanking Population as a Source of N2O.</title>
        <authorList>
            <person name="Gao H."/>
            <person name="Mao Y."/>
            <person name="Zhao X."/>
            <person name="Liu W.-T."/>
            <person name="Zhang T."/>
            <person name="Wells G."/>
        </authorList>
    </citation>
    <scope>NUCLEOTIDE SEQUENCE [LARGE SCALE GENOMIC DNA]</scope>
    <source>
        <strain evidence="1">CANDO_2_IC</strain>
    </source>
</reference>
<dbReference type="EMBL" id="PDHS01000646">
    <property type="protein sequence ID" value="MQM32829.1"/>
    <property type="molecule type" value="Genomic_DNA"/>
</dbReference>
<proteinExistence type="predicted"/>
<sequence>MENHPAAETLTLHIFPSAVEQGLHQCSPGGEPTLPARHSRLHPPCERALLNPHLHFHCLVIEGVLEADFSEAATFHESRAPEQKFLDEAQAMGRCAGIAMVTAAYWHSAHPHSHKSGFGGSAVAETTKFSMAVTCRRSQFPGNRHTDGCSTLKMDVCRQSREPALPTLYRRSPAWLRRSKITPRA</sequence>
<organism evidence="1 2">
    <name type="scientific">Candidatus Accumulibacter phosphatis</name>
    <dbReference type="NCBI Taxonomy" id="327160"/>
    <lineage>
        <taxon>Bacteria</taxon>
        <taxon>Pseudomonadati</taxon>
        <taxon>Pseudomonadota</taxon>
        <taxon>Betaproteobacteria</taxon>
        <taxon>Candidatus Accumulibacter</taxon>
    </lineage>
</organism>
<evidence type="ECO:0000313" key="2">
    <source>
        <dbReference type="Proteomes" id="UP000342300"/>
    </source>
</evidence>
<name>A0A6A7RZR9_9PROT</name>
<accession>A0A6A7RZR9</accession>